<proteinExistence type="inferred from homology"/>
<keyword evidence="5" id="KW-0131">Cell cycle</keyword>
<keyword evidence="4" id="KW-0132">Cell division</keyword>
<evidence type="ECO:0000256" key="1">
    <source>
        <dbReference type="ARBA" id="ARBA00004214"/>
    </source>
</evidence>
<comment type="similarity">
    <text evidence="2">Belongs to the ataxin-10 family.</text>
</comment>
<dbReference type="InterPro" id="IPR051374">
    <property type="entry name" value="Ataxin-10/CTR86_families"/>
</dbReference>
<keyword evidence="10" id="KW-1185">Reference proteome</keyword>
<dbReference type="GO" id="GO:0030496">
    <property type="term" value="C:midbody"/>
    <property type="evidence" value="ECO:0007669"/>
    <property type="project" value="UniProtKB-SubCell"/>
</dbReference>
<dbReference type="Gene3D" id="1.25.10.10">
    <property type="entry name" value="Leucine-rich Repeat Variant"/>
    <property type="match status" value="2"/>
</dbReference>
<comment type="caution">
    <text evidence="9">The sequence shown here is derived from an EMBL/GenBank/DDBJ whole genome shotgun (WGS) entry which is preliminary data.</text>
</comment>
<feature type="region of interest" description="Disordered" evidence="7">
    <location>
        <begin position="36"/>
        <end position="55"/>
    </location>
</feature>
<sequence>MRSQGLLLRFAFSRKQAERRGRGRLPLGLLVVPVKPHSRSANGNPRGDDISGLGGAEAEPVQISWGRLSGRGRGCQGCECLQRGAAVREEIGTGAYPQAWSDAAGRFRRAMVLAAPVGDTPGSACQGHPPAGCGVRCQGGGAGVRSQCTGAAILGRAGACHPRPGTPSPLFLADYARLHRNTCYRIETKRAVSNVLTLRPATTGDPKRRKQLHRMETGSQEKHLDILQGLSKALREQDFRTCVERATLQSLLQVLSKLSAEIDGLAKEGSAAESAPVLLQLTAECFRSQRNACVHCVRNQTMLRDLGFIEESVQLLTVLSRLEPETTACPFEALRCGIQFLGNLAVGNQLCKDDIWKRSFPRLFLDLLEHRDEKTAAYTCMVLYTCLDQHKVNELVLKPELLEVARKVIRLCRTQPELDWAVFSVTQHFLKSSALVETLFAGSSHQERVTLLELMSAQLCEEGAAAGASGIPPGLALFLASCFLSRCRMVLSLASEAGPEDEEALTVMRLLNVLCEMTSDHKNFMSLQDHPELLRTAVDLLKEVHSLGKASRNVFSAAQNFPAAGPASHPAVSFKAHLVRLIGNLCHAHTANQNQVREMDGIPLILDNCNIDSNNPFISQWAIFAIRILLEHNPQNQEVVRALERRGVADDSALREMGFRLEERDGSLLLKPLSKDP</sequence>
<dbReference type="AlphaFoldDB" id="A0A9D3SUA2"/>
<dbReference type="SUPFAM" id="SSF48371">
    <property type="entry name" value="ARM repeat"/>
    <property type="match status" value="1"/>
</dbReference>
<evidence type="ECO:0000256" key="6">
    <source>
        <dbReference type="ARBA" id="ARBA00045173"/>
    </source>
</evidence>
<dbReference type="InterPro" id="IPR011989">
    <property type="entry name" value="ARM-like"/>
</dbReference>
<evidence type="ECO:0000256" key="3">
    <source>
        <dbReference type="ARBA" id="ARBA00018804"/>
    </source>
</evidence>
<evidence type="ECO:0000256" key="4">
    <source>
        <dbReference type="ARBA" id="ARBA00022618"/>
    </source>
</evidence>
<dbReference type="GO" id="GO:0005829">
    <property type="term" value="C:cytosol"/>
    <property type="evidence" value="ECO:0007669"/>
    <property type="project" value="TreeGrafter"/>
</dbReference>
<name>A0A9D3SUA2_MEGAT</name>
<evidence type="ECO:0000256" key="7">
    <source>
        <dbReference type="SAM" id="MobiDB-lite"/>
    </source>
</evidence>
<evidence type="ECO:0000313" key="9">
    <source>
        <dbReference type="EMBL" id="KAG7454786.1"/>
    </source>
</evidence>
<evidence type="ECO:0000259" key="8">
    <source>
        <dbReference type="Pfam" id="PF09759"/>
    </source>
</evidence>
<feature type="domain" description="Ataxin-10" evidence="8">
    <location>
        <begin position="574"/>
        <end position="670"/>
    </location>
</feature>
<dbReference type="InterPro" id="IPR016024">
    <property type="entry name" value="ARM-type_fold"/>
</dbReference>
<comment type="subcellular location">
    <subcellularLocation>
        <location evidence="1">Midbody</location>
    </subcellularLocation>
</comment>
<dbReference type="Proteomes" id="UP001046870">
    <property type="component" value="Chromosome 25"/>
</dbReference>
<accession>A0A9D3SUA2</accession>
<evidence type="ECO:0000256" key="5">
    <source>
        <dbReference type="ARBA" id="ARBA00023306"/>
    </source>
</evidence>
<dbReference type="GO" id="GO:0051301">
    <property type="term" value="P:cell division"/>
    <property type="evidence" value="ECO:0007669"/>
    <property type="project" value="UniProtKB-KW"/>
</dbReference>
<evidence type="ECO:0000256" key="2">
    <source>
        <dbReference type="ARBA" id="ARBA00008384"/>
    </source>
</evidence>
<comment type="function">
    <text evidence="6">May play a role in the regulation of cytokinesis. May play a role in signaling by stimulating protein glycosylation. Induces neuritogenesis by activating the Ras-MAP kinase pathway and is necessary for the survival of cerebellar neurons. Does not appear to play a major role in ciliogenesis.</text>
</comment>
<dbReference type="InterPro" id="IPR019156">
    <property type="entry name" value="Ataxin-10_domain"/>
</dbReference>
<organism evidence="9 10">
    <name type="scientific">Megalops atlanticus</name>
    <name type="common">Tarpon</name>
    <name type="synonym">Clupea gigantea</name>
    <dbReference type="NCBI Taxonomy" id="7932"/>
    <lineage>
        <taxon>Eukaryota</taxon>
        <taxon>Metazoa</taxon>
        <taxon>Chordata</taxon>
        <taxon>Craniata</taxon>
        <taxon>Vertebrata</taxon>
        <taxon>Euteleostomi</taxon>
        <taxon>Actinopterygii</taxon>
        <taxon>Neopterygii</taxon>
        <taxon>Teleostei</taxon>
        <taxon>Elopiformes</taxon>
        <taxon>Megalopidae</taxon>
        <taxon>Megalops</taxon>
    </lineage>
</organism>
<dbReference type="OrthoDB" id="379794at2759"/>
<dbReference type="PANTHER" id="PTHR13255:SF0">
    <property type="entry name" value="ATAXIN-10"/>
    <property type="match status" value="1"/>
</dbReference>
<dbReference type="PANTHER" id="PTHR13255">
    <property type="entry name" value="ATAXIN-10"/>
    <property type="match status" value="1"/>
</dbReference>
<gene>
    <name evidence="9" type="ORF">MATL_G00263540</name>
</gene>
<dbReference type="Pfam" id="PF09759">
    <property type="entry name" value="Atx10homo_assoc"/>
    <property type="match status" value="1"/>
</dbReference>
<protein>
    <recommendedName>
        <fullName evidence="3">Ataxin-10</fullName>
    </recommendedName>
</protein>
<reference evidence="9" key="1">
    <citation type="submission" date="2021-01" db="EMBL/GenBank/DDBJ databases">
        <authorList>
            <person name="Zahm M."/>
            <person name="Roques C."/>
            <person name="Cabau C."/>
            <person name="Klopp C."/>
            <person name="Donnadieu C."/>
            <person name="Jouanno E."/>
            <person name="Lampietro C."/>
            <person name="Louis A."/>
            <person name="Herpin A."/>
            <person name="Echchiki A."/>
            <person name="Berthelot C."/>
            <person name="Parey E."/>
            <person name="Roest-Crollius H."/>
            <person name="Braasch I."/>
            <person name="Postlethwait J."/>
            <person name="Bobe J."/>
            <person name="Montfort J."/>
            <person name="Bouchez O."/>
            <person name="Begum T."/>
            <person name="Mejri S."/>
            <person name="Adams A."/>
            <person name="Chen W.-J."/>
            <person name="Guiguen Y."/>
        </authorList>
    </citation>
    <scope>NUCLEOTIDE SEQUENCE</scope>
    <source>
        <strain evidence="9">YG-15Mar2019-1</strain>
        <tissue evidence="9">Brain</tissue>
    </source>
</reference>
<dbReference type="GO" id="GO:0031175">
    <property type="term" value="P:neuron projection development"/>
    <property type="evidence" value="ECO:0007669"/>
    <property type="project" value="TreeGrafter"/>
</dbReference>
<dbReference type="EMBL" id="JAFDVH010000025">
    <property type="protein sequence ID" value="KAG7454786.1"/>
    <property type="molecule type" value="Genomic_DNA"/>
</dbReference>
<evidence type="ECO:0000313" key="10">
    <source>
        <dbReference type="Proteomes" id="UP001046870"/>
    </source>
</evidence>